<name>A0A4R8EXH8_9BACT</name>
<proteinExistence type="predicted"/>
<keyword evidence="2" id="KW-1185">Reference proteome</keyword>
<dbReference type="InterPro" id="IPR022028">
    <property type="entry name" value="DUF3604"/>
</dbReference>
<protein>
    <submittedName>
        <fullName evidence="1">Uncharacterized protein DUF3604</fullName>
    </submittedName>
</protein>
<organism evidence="1 2">
    <name type="scientific">Petrotoga sibirica</name>
    <dbReference type="NCBI Taxonomy" id="156202"/>
    <lineage>
        <taxon>Bacteria</taxon>
        <taxon>Thermotogati</taxon>
        <taxon>Thermotogota</taxon>
        <taxon>Thermotogae</taxon>
        <taxon>Petrotogales</taxon>
        <taxon>Petrotogaceae</taxon>
        <taxon>Petrotoga</taxon>
    </lineage>
</organism>
<gene>
    <name evidence="1" type="ORF">C8D74_10773</name>
</gene>
<dbReference type="SUPFAM" id="SSF89550">
    <property type="entry name" value="PHP domain-like"/>
    <property type="match status" value="1"/>
</dbReference>
<dbReference type="EMBL" id="SODZ01000007">
    <property type="protein sequence ID" value="TDX15475.1"/>
    <property type="molecule type" value="Genomic_DNA"/>
</dbReference>
<accession>A0A4R8EXH8</accession>
<dbReference type="Pfam" id="PF12228">
    <property type="entry name" value="DUF3604"/>
    <property type="match status" value="1"/>
</dbReference>
<dbReference type="AlphaFoldDB" id="A0A4R8EXH8"/>
<comment type="caution">
    <text evidence="1">The sequence shown here is derived from an EMBL/GenBank/DDBJ whole genome shotgun (WGS) entry which is preliminary data.</text>
</comment>
<evidence type="ECO:0000313" key="1">
    <source>
        <dbReference type="EMBL" id="TDX15475.1"/>
    </source>
</evidence>
<sequence>MSEKKVQQEFLIKHQNRQKYLRDNYGVQTFVHQKNMSNDEKGLLDTVSNFFYSTVNIVATNTVISNGKGKASVDFEVDYNYDIPAVIVFPFSMGINSVNPVETGYFNLKINEEIDIPFSLTKHNKRWEANGCKFLFHVEKVLTSYLGQTIKLDPAMLESSIVSLGLAAVLVPKNIFARDKILKISIKGISSIKSKTWCRIGKPKDGLAFMNVEEIIKEIVANNMIRTIGNKKYLFGDIHVHSGESDFLGWGCGEKKRVENFDFARNIAGLDFFCLSEHDWQMDNNDWEHLQSLTESYNERDKFVTLHGYEWTSPNYGHRNVYFLDKGGILFRSSRKMVGYGEWQKDNPTPDELWQTLKNEDVDFFTVPHHPSTSQFPVSTENYYNENFDRLIEIYSCWGFSESSYDLQEKFNTGVSRTEYNTVRDHLNNGRKYGIICSSDAHDGHPGLSQGTEKRSQLYHYLGSGRVAVVVDKFDRNSIFYALKNRKAYGTTGEPILLEYRLGDAEMGETIEELQYSKLPVNLNIVGTTPLRNIEVVSNEGVVFKANLDGINRDRNFKLVKDIVVKNKSYYYIRVEQDDGERAWSSPIWID</sequence>
<dbReference type="InterPro" id="IPR016195">
    <property type="entry name" value="Pol/histidinol_Pase-like"/>
</dbReference>
<reference evidence="1 2" key="1">
    <citation type="submission" date="2019-03" db="EMBL/GenBank/DDBJ databases">
        <title>Genomic Encyclopedia of Type Strains, Phase IV (KMG-IV): sequencing the most valuable type-strain genomes for metagenomic binning, comparative biology and taxonomic classification.</title>
        <authorList>
            <person name="Goeker M."/>
        </authorList>
    </citation>
    <scope>NUCLEOTIDE SEQUENCE [LARGE SCALE GENOMIC DNA]</scope>
    <source>
        <strain evidence="1 2">DSM 13575</strain>
    </source>
</reference>
<dbReference type="NCBIfam" id="NF038032">
    <property type="entry name" value="CehA_McbA_metalo"/>
    <property type="match status" value="1"/>
</dbReference>
<dbReference type="Proteomes" id="UP000294817">
    <property type="component" value="Unassembled WGS sequence"/>
</dbReference>
<dbReference type="Gene3D" id="3.20.20.140">
    <property type="entry name" value="Metal-dependent hydrolases"/>
    <property type="match status" value="1"/>
</dbReference>
<evidence type="ECO:0000313" key="2">
    <source>
        <dbReference type="Proteomes" id="UP000294817"/>
    </source>
</evidence>
<dbReference type="RefSeq" id="WP_103875985.1">
    <property type="nucleotide sequence ID" value="NZ_SODZ01000007.1"/>
</dbReference>